<evidence type="ECO:0000313" key="2">
    <source>
        <dbReference type="EMBL" id="KZD92019.1"/>
    </source>
</evidence>
<dbReference type="Proteomes" id="UP000665181">
    <property type="component" value="Unassembled WGS sequence"/>
</dbReference>
<reference evidence="3" key="3">
    <citation type="submission" date="2021-03" db="EMBL/GenBank/DDBJ databases">
        <title>Isolation of Bacillus subtilis from fermented food sample.</title>
        <authorList>
            <person name="Lakshmanan V."/>
            <person name="Athira K."/>
            <person name="Rajagopal K."/>
        </authorList>
    </citation>
    <scope>NUCLEOTIDE SEQUENCE</scope>
    <source>
        <strain evidence="3">S1</strain>
    </source>
</reference>
<dbReference type="EMBL" id="JAGFPW010000038">
    <property type="protein sequence ID" value="MBO3796957.1"/>
    <property type="molecule type" value="Genomic_DNA"/>
</dbReference>
<dbReference type="RefSeq" id="WP_003229117.1">
    <property type="nucleotide sequence ID" value="NZ_AP024621.1"/>
</dbReference>
<dbReference type="SMR" id="A0A063XCA7"/>
<proteinExistence type="predicted"/>
<dbReference type="Proteomes" id="UP000076442">
    <property type="component" value="Unassembled WGS sequence"/>
</dbReference>
<evidence type="ECO:0000313" key="4">
    <source>
        <dbReference type="EMBL" id="WEY86185.1"/>
    </source>
</evidence>
<dbReference type="EMBL" id="CP120576">
    <property type="protein sequence ID" value="WEY86185.1"/>
    <property type="molecule type" value="Genomic_DNA"/>
</dbReference>
<evidence type="ECO:0000313" key="3">
    <source>
        <dbReference type="EMBL" id="MBO3796957.1"/>
    </source>
</evidence>
<sequence length="90" mass="10744">MATRQSVDEHLQQCMQAYDYAEEQLKIASKQEHYNDQEYSDAQMQLEDAVNALNKLWLSSNDQQREQLYRMRLQLQSLQNNMILQHPLDV</sequence>
<reference evidence="4" key="4">
    <citation type="submission" date="2023-03" db="EMBL/GenBank/DDBJ databases">
        <title>Complete genome sequences of 52 Bacillus and Priestia strains isolated from West-African fermentations and 26 reference strains from the DSMZ collection.</title>
        <authorList>
            <person name="Wiedenbein E.S."/>
            <person name="Canoy T.S."/>
            <person name="Hui Y."/>
            <person name="Parkouda C."/>
            <person name="Dawende C."/>
            <person name="Ametefe E."/>
            <person name="Jespersen L."/>
            <person name="Nielsen D.S."/>
        </authorList>
    </citation>
    <scope>NUCLEOTIDE SEQUENCE</scope>
    <source>
        <strain evidence="4">PRO56</strain>
    </source>
</reference>
<reference evidence="1 5" key="1">
    <citation type="submission" date="2014-12" db="EMBL/GenBank/DDBJ databases">
        <title>Comparative genome analysis of Bacillus coagulans HM-08, Clostridium butyricum HM-68, Bacillus subtilis HM-66 and Bacillus licheniformis BL-09.</title>
        <authorList>
            <person name="Zhang H."/>
        </authorList>
    </citation>
    <scope>NUCLEOTIDE SEQUENCE [LARGE SCALE GENOMIC DNA]</scope>
    <source>
        <strain evidence="1 5">HM-66</strain>
    </source>
</reference>
<dbReference type="Proteomes" id="UP000032247">
    <property type="component" value="Unassembled WGS sequence"/>
</dbReference>
<dbReference type="InterPro" id="IPR019668">
    <property type="entry name" value="Uncharacterised_YtzC"/>
</dbReference>
<dbReference type="EMBL" id="JXBC01000001">
    <property type="protein sequence ID" value="KIU13478.1"/>
    <property type="molecule type" value="Genomic_DNA"/>
</dbReference>
<name>A0A063XCA7_BACIU</name>
<evidence type="ECO:0000313" key="6">
    <source>
        <dbReference type="Proteomes" id="UP000076442"/>
    </source>
</evidence>
<evidence type="ECO:0000313" key="5">
    <source>
        <dbReference type="Proteomes" id="UP000032247"/>
    </source>
</evidence>
<reference evidence="2 6" key="2">
    <citation type="submission" date="2015-09" db="EMBL/GenBank/DDBJ databases">
        <title>Spore heat resistance.</title>
        <authorList>
            <person name="Boekhorst J."/>
            <person name="Berendsen E.M."/>
            <person name="Wells-Bennik M.H."/>
            <person name="Kuipers O.P."/>
        </authorList>
    </citation>
    <scope>NUCLEOTIDE SEQUENCE [LARGE SCALE GENOMIC DNA]</scope>
    <source>
        <strain evidence="2 6">B4122</strain>
    </source>
</reference>
<protein>
    <submittedName>
        <fullName evidence="3">YtzC family protein</fullName>
    </submittedName>
</protein>
<dbReference type="Proteomes" id="UP001214898">
    <property type="component" value="Chromosome"/>
</dbReference>
<dbReference type="PATRIC" id="fig|1423.134.peg.3961"/>
<dbReference type="OMA" id="RQEHYNE"/>
<dbReference type="EMBL" id="LJZV01000011">
    <property type="protein sequence ID" value="KZD92019.1"/>
    <property type="molecule type" value="Genomic_DNA"/>
</dbReference>
<evidence type="ECO:0000313" key="1">
    <source>
        <dbReference type="EMBL" id="KIU13478.1"/>
    </source>
</evidence>
<accession>A0A063XCA7</accession>
<dbReference type="STRING" id="483913.AN935_15260"/>
<gene>
    <name evidence="4" type="primary">ytzC</name>
    <name evidence="2" type="ORF">B4122_1924</name>
    <name evidence="3" type="ORF">J5227_22220</name>
    <name evidence="4" type="ORF">P5633_08880</name>
    <name evidence="1" type="ORF">SC09_Contig17orf00745</name>
</gene>
<dbReference type="AlphaFoldDB" id="A0A063XCA7"/>
<organism evidence="1 5">
    <name type="scientific">Bacillus subtilis</name>
    <dbReference type="NCBI Taxonomy" id="1423"/>
    <lineage>
        <taxon>Bacteria</taxon>
        <taxon>Bacillati</taxon>
        <taxon>Bacillota</taxon>
        <taxon>Bacilli</taxon>
        <taxon>Bacillales</taxon>
        <taxon>Bacillaceae</taxon>
        <taxon>Bacillus</taxon>
    </lineage>
</organism>
<dbReference type="Pfam" id="PF10732">
    <property type="entry name" value="DUF2524"/>
    <property type="match status" value="1"/>
</dbReference>